<dbReference type="GO" id="GO:0016747">
    <property type="term" value="F:acyltransferase activity, transferring groups other than amino-acyl groups"/>
    <property type="evidence" value="ECO:0007669"/>
    <property type="project" value="InterPro"/>
</dbReference>
<feature type="domain" description="N-acetyltransferase" evidence="1">
    <location>
        <begin position="31"/>
        <end position="182"/>
    </location>
</feature>
<dbReference type="InterPro" id="IPR050276">
    <property type="entry name" value="MshD_Acetyltransferase"/>
</dbReference>
<dbReference type="PROSITE" id="PS51186">
    <property type="entry name" value="GNAT"/>
    <property type="match status" value="1"/>
</dbReference>
<dbReference type="InterPro" id="IPR016181">
    <property type="entry name" value="Acyl_CoA_acyltransferase"/>
</dbReference>
<reference evidence="2 3" key="1">
    <citation type="submission" date="2017-04" db="EMBL/GenBank/DDBJ databases">
        <authorList>
            <person name="Afonso C.L."/>
            <person name="Miller P.J."/>
            <person name="Scott M.A."/>
            <person name="Spackman E."/>
            <person name="Goraichik I."/>
            <person name="Dimitrov K.M."/>
            <person name="Suarez D.L."/>
            <person name="Swayne D.E."/>
        </authorList>
    </citation>
    <scope>NUCLEOTIDE SEQUENCE [LARGE SCALE GENOMIC DNA]</scope>
    <source>
        <strain evidence="2 3">DSM 12816</strain>
    </source>
</reference>
<keyword evidence="3" id="KW-1185">Reference proteome</keyword>
<keyword evidence="2" id="KW-0012">Acyltransferase</keyword>
<sequence>MRLENRTVKLKDGRPCLLKSPAEEDAEEMIVHLRQTSGETDFMARYEDEIRITPDEEKRYLSGLLADPRSLLITALIDGRVAAAAGFNPVSPNEKYRHRAVFGISVKKAYWGLGVGSSVLEAVIEAAKAAGYGQLELEVVSDNERAVALYQKHGFIIYGTRERSFLLRDGSCRAEHLLLLKL</sequence>
<organism evidence="2 3">
    <name type="scientific">Papillibacter cinnamivorans DSM 12816</name>
    <dbReference type="NCBI Taxonomy" id="1122930"/>
    <lineage>
        <taxon>Bacteria</taxon>
        <taxon>Bacillati</taxon>
        <taxon>Bacillota</taxon>
        <taxon>Clostridia</taxon>
        <taxon>Eubacteriales</taxon>
        <taxon>Oscillospiraceae</taxon>
        <taxon>Papillibacter</taxon>
    </lineage>
</organism>
<evidence type="ECO:0000313" key="2">
    <source>
        <dbReference type="EMBL" id="SMC72471.1"/>
    </source>
</evidence>
<dbReference type="AlphaFoldDB" id="A0A1W2BHW5"/>
<name>A0A1W2BHW5_9FIRM</name>
<dbReference type="SUPFAM" id="SSF55729">
    <property type="entry name" value="Acyl-CoA N-acyltransferases (Nat)"/>
    <property type="match status" value="1"/>
</dbReference>
<accession>A0A1W2BHW5</accession>
<dbReference type="InterPro" id="IPR000182">
    <property type="entry name" value="GNAT_dom"/>
</dbReference>
<keyword evidence="2" id="KW-0808">Transferase</keyword>
<dbReference type="Gene3D" id="3.40.630.30">
    <property type="match status" value="1"/>
</dbReference>
<dbReference type="EMBL" id="FWXW01000005">
    <property type="protein sequence ID" value="SMC72471.1"/>
    <property type="molecule type" value="Genomic_DNA"/>
</dbReference>
<proteinExistence type="predicted"/>
<dbReference type="STRING" id="1122930.SAMN02745168_2209"/>
<dbReference type="Pfam" id="PF00583">
    <property type="entry name" value="Acetyltransf_1"/>
    <property type="match status" value="1"/>
</dbReference>
<gene>
    <name evidence="2" type="ORF">SAMN02745168_2209</name>
</gene>
<dbReference type="PANTHER" id="PTHR43617:SF22">
    <property type="entry name" value="L-AMINO ACID N-ACETYLTRANSFERASE AAAT"/>
    <property type="match status" value="1"/>
</dbReference>
<dbReference type="CDD" id="cd04301">
    <property type="entry name" value="NAT_SF"/>
    <property type="match status" value="1"/>
</dbReference>
<dbReference type="OrthoDB" id="9802340at2"/>
<evidence type="ECO:0000313" key="3">
    <source>
        <dbReference type="Proteomes" id="UP000192790"/>
    </source>
</evidence>
<dbReference type="PANTHER" id="PTHR43617">
    <property type="entry name" value="L-AMINO ACID N-ACETYLTRANSFERASE"/>
    <property type="match status" value="1"/>
</dbReference>
<evidence type="ECO:0000259" key="1">
    <source>
        <dbReference type="PROSITE" id="PS51186"/>
    </source>
</evidence>
<protein>
    <submittedName>
        <fullName evidence="2">L-amino acid N-acyltransferase YncA</fullName>
    </submittedName>
</protein>
<dbReference type="Proteomes" id="UP000192790">
    <property type="component" value="Unassembled WGS sequence"/>
</dbReference>
<dbReference type="RefSeq" id="WP_084234972.1">
    <property type="nucleotide sequence ID" value="NZ_FWXW01000005.1"/>
</dbReference>